<evidence type="ECO:0000256" key="2">
    <source>
        <dbReference type="ARBA" id="ARBA00022776"/>
    </source>
</evidence>
<comment type="similarity">
    <text evidence="5">Belongs to the cyclin family.</text>
</comment>
<protein>
    <recommendedName>
        <fullName evidence="7">4Fe-4S ferredoxin-type domain-containing protein</fullName>
    </recommendedName>
</protein>
<dbReference type="FunFam" id="1.10.472.10:FF:000001">
    <property type="entry name" value="G2/mitotic-specific cyclin"/>
    <property type="match status" value="1"/>
</dbReference>
<evidence type="ECO:0000256" key="3">
    <source>
        <dbReference type="ARBA" id="ARBA00023127"/>
    </source>
</evidence>
<dbReference type="InterPro" id="IPR004367">
    <property type="entry name" value="Cyclin_C-dom"/>
</dbReference>
<dbReference type="CDD" id="cd20537">
    <property type="entry name" value="CYCLIN_CCNO-like_rpt2"/>
    <property type="match status" value="1"/>
</dbReference>
<gene>
    <name evidence="8" type="ORF">LSH36_216g04043</name>
</gene>
<keyword evidence="3 5" id="KW-0195">Cyclin</keyword>
<dbReference type="SMART" id="SM00385">
    <property type="entry name" value="CYCLIN"/>
    <property type="match status" value="2"/>
</dbReference>
<dbReference type="PROSITE" id="PS51379">
    <property type="entry name" value="4FE4S_FER_2"/>
    <property type="match status" value="1"/>
</dbReference>
<dbReference type="InterPro" id="IPR036915">
    <property type="entry name" value="Cyclin-like_sf"/>
</dbReference>
<evidence type="ECO:0000256" key="5">
    <source>
        <dbReference type="RuleBase" id="RU000383"/>
    </source>
</evidence>
<dbReference type="InterPro" id="IPR039361">
    <property type="entry name" value="Cyclin"/>
</dbReference>
<dbReference type="Proteomes" id="UP001208570">
    <property type="component" value="Unassembled WGS sequence"/>
</dbReference>
<dbReference type="Pfam" id="PF00134">
    <property type="entry name" value="Cyclin_N"/>
    <property type="match status" value="1"/>
</dbReference>
<sequence>MVANIGSAMSHYRCEVSLSARLTCGLLRRQTRIYNRENHLDNHSTISGDEPSSDIKDSSSRLTEMDDHKSNRCGQCLSSRCPVDITEQRPLRRAFGFKISRKQGIHKDKMTSRAGGEGCVLKKEDGTKSETSDVDLKTKTRDLFSCSEYADHIIRYTKSLELKFRLPDDFMIRGSVNKQSRAEVVDWLIKIQDHLDLEQQSLHLAVGLLDQYLVPYCNIPQGQLQLLGITCLFIARKYEEGFSLKINDLLSLTDQRYQYNQVLKMEIKILKVLNFQLHIPTSLPFLDRVIHVTGVNTKVALLSRYILDLTLSNEKMSQISASVKAGAAIYLANKLINQSQRTTWIISLSYTLGCRQRDIKTCAVLFAKHLLGAEKDKLQV</sequence>
<dbReference type="PANTHER" id="PTHR10177">
    <property type="entry name" value="CYCLINS"/>
    <property type="match status" value="1"/>
</dbReference>
<dbReference type="InterPro" id="IPR006671">
    <property type="entry name" value="Cyclin_N"/>
</dbReference>
<evidence type="ECO:0000256" key="6">
    <source>
        <dbReference type="SAM" id="MobiDB-lite"/>
    </source>
</evidence>
<keyword evidence="1" id="KW-0132">Cell division</keyword>
<dbReference type="AlphaFoldDB" id="A0AAD9N616"/>
<keyword evidence="9" id="KW-1185">Reference proteome</keyword>
<dbReference type="EMBL" id="JAODUP010000216">
    <property type="protein sequence ID" value="KAK2156326.1"/>
    <property type="molecule type" value="Genomic_DNA"/>
</dbReference>
<evidence type="ECO:0000313" key="9">
    <source>
        <dbReference type="Proteomes" id="UP001208570"/>
    </source>
</evidence>
<dbReference type="Pfam" id="PF02984">
    <property type="entry name" value="Cyclin_C"/>
    <property type="match status" value="1"/>
</dbReference>
<keyword evidence="4" id="KW-0131">Cell cycle</keyword>
<proteinExistence type="inferred from homology"/>
<feature type="compositionally biased region" description="Basic and acidic residues" evidence="6">
    <location>
        <begin position="53"/>
        <end position="66"/>
    </location>
</feature>
<evidence type="ECO:0000256" key="4">
    <source>
        <dbReference type="ARBA" id="ARBA00023306"/>
    </source>
</evidence>
<feature type="region of interest" description="Disordered" evidence="6">
    <location>
        <begin position="41"/>
        <end position="66"/>
    </location>
</feature>
<dbReference type="Gene3D" id="1.10.472.10">
    <property type="entry name" value="Cyclin-like"/>
    <property type="match status" value="2"/>
</dbReference>
<name>A0AAD9N616_9ANNE</name>
<keyword evidence="2" id="KW-0498">Mitosis</keyword>
<evidence type="ECO:0000256" key="1">
    <source>
        <dbReference type="ARBA" id="ARBA00022618"/>
    </source>
</evidence>
<dbReference type="SUPFAM" id="SSF47954">
    <property type="entry name" value="Cyclin-like"/>
    <property type="match status" value="2"/>
</dbReference>
<accession>A0AAD9N616</accession>
<comment type="caution">
    <text evidence="8">The sequence shown here is derived from an EMBL/GenBank/DDBJ whole genome shotgun (WGS) entry which is preliminary data.</text>
</comment>
<dbReference type="InterPro" id="IPR017896">
    <property type="entry name" value="4Fe4S_Fe-S-bd"/>
</dbReference>
<dbReference type="SMART" id="SM01332">
    <property type="entry name" value="Cyclin_C"/>
    <property type="match status" value="1"/>
</dbReference>
<reference evidence="8" key="1">
    <citation type="journal article" date="2023" name="Mol. Biol. Evol.">
        <title>Third-Generation Sequencing Reveals the Adaptive Role of the Epigenome in Three Deep-Sea Polychaetes.</title>
        <authorList>
            <person name="Perez M."/>
            <person name="Aroh O."/>
            <person name="Sun Y."/>
            <person name="Lan Y."/>
            <person name="Juniper S.K."/>
            <person name="Young C.R."/>
            <person name="Angers B."/>
            <person name="Qian P.Y."/>
        </authorList>
    </citation>
    <scope>NUCLEOTIDE SEQUENCE</scope>
    <source>
        <strain evidence="8">P08H-3</strain>
    </source>
</reference>
<organism evidence="8 9">
    <name type="scientific">Paralvinella palmiformis</name>
    <dbReference type="NCBI Taxonomy" id="53620"/>
    <lineage>
        <taxon>Eukaryota</taxon>
        <taxon>Metazoa</taxon>
        <taxon>Spiralia</taxon>
        <taxon>Lophotrochozoa</taxon>
        <taxon>Annelida</taxon>
        <taxon>Polychaeta</taxon>
        <taxon>Sedentaria</taxon>
        <taxon>Canalipalpata</taxon>
        <taxon>Terebellida</taxon>
        <taxon>Terebelliformia</taxon>
        <taxon>Alvinellidae</taxon>
        <taxon>Paralvinella</taxon>
    </lineage>
</organism>
<dbReference type="GO" id="GO:0051301">
    <property type="term" value="P:cell division"/>
    <property type="evidence" value="ECO:0007669"/>
    <property type="project" value="UniProtKB-KW"/>
</dbReference>
<dbReference type="InterPro" id="IPR013763">
    <property type="entry name" value="Cyclin-like_dom"/>
</dbReference>
<evidence type="ECO:0000259" key="7">
    <source>
        <dbReference type="PROSITE" id="PS51379"/>
    </source>
</evidence>
<feature type="domain" description="4Fe-4S ferredoxin-type" evidence="7">
    <location>
        <begin position="61"/>
        <end position="91"/>
    </location>
</feature>
<evidence type="ECO:0000313" key="8">
    <source>
        <dbReference type="EMBL" id="KAK2156326.1"/>
    </source>
</evidence>